<gene>
    <name evidence="2" type="ORF">CRG98_002332</name>
</gene>
<accession>A0A2I0L9C0</accession>
<dbReference type="STRING" id="22663.A0A2I0L9C0"/>
<dbReference type="PANTHER" id="PTHR33240">
    <property type="entry name" value="OS08G0508500 PROTEIN"/>
    <property type="match status" value="1"/>
</dbReference>
<protein>
    <recommendedName>
        <fullName evidence="4">G-patch domain-containing protein</fullName>
    </recommendedName>
</protein>
<evidence type="ECO:0008006" key="4">
    <source>
        <dbReference type="Google" id="ProtNLM"/>
    </source>
</evidence>
<reference evidence="2 3" key="1">
    <citation type="submission" date="2017-11" db="EMBL/GenBank/DDBJ databases">
        <title>De-novo sequencing of pomegranate (Punica granatum L.) genome.</title>
        <authorList>
            <person name="Akparov Z."/>
            <person name="Amiraslanov A."/>
            <person name="Hajiyeva S."/>
            <person name="Abbasov M."/>
            <person name="Kaur K."/>
            <person name="Hamwieh A."/>
            <person name="Solovyev V."/>
            <person name="Salamov A."/>
            <person name="Braich B."/>
            <person name="Kosarev P."/>
            <person name="Mahmoud A."/>
            <person name="Hajiyev E."/>
            <person name="Babayeva S."/>
            <person name="Izzatullayeva V."/>
            <person name="Mammadov A."/>
            <person name="Mammadov A."/>
            <person name="Sharifova S."/>
            <person name="Ojaghi J."/>
            <person name="Eynullazada K."/>
            <person name="Bayramov B."/>
            <person name="Abdulazimova A."/>
            <person name="Shahmuradov I."/>
        </authorList>
    </citation>
    <scope>NUCLEOTIDE SEQUENCE [LARGE SCALE GENOMIC DNA]</scope>
    <source>
        <strain evidence="3">cv. AG2017</strain>
        <tissue evidence="2">Leaf</tissue>
    </source>
</reference>
<organism evidence="2 3">
    <name type="scientific">Punica granatum</name>
    <name type="common">Pomegranate</name>
    <dbReference type="NCBI Taxonomy" id="22663"/>
    <lineage>
        <taxon>Eukaryota</taxon>
        <taxon>Viridiplantae</taxon>
        <taxon>Streptophyta</taxon>
        <taxon>Embryophyta</taxon>
        <taxon>Tracheophyta</taxon>
        <taxon>Spermatophyta</taxon>
        <taxon>Magnoliopsida</taxon>
        <taxon>eudicotyledons</taxon>
        <taxon>Gunneridae</taxon>
        <taxon>Pentapetalae</taxon>
        <taxon>rosids</taxon>
        <taxon>malvids</taxon>
        <taxon>Myrtales</taxon>
        <taxon>Lythraceae</taxon>
        <taxon>Punica</taxon>
    </lineage>
</organism>
<sequence>MDRPAPGLGLKSITPPRQEIMRIRRTFRPVDRAFIQGIIGDLVRLVEVPVDWIFLRTAIEVWNPQHAVFNFQGTKLTPTVKEYTTLIQRPRHPCTQSVPKEMAPDTIEETINSIFSNTISFLDDELLSEGWAHSRALHIVCKCNNYVIGWVMIDNGSALNVCPVTTLNVTFQVLDIHNAFSLLLGRLWIHSAGTIPSSLHQRMKFFVEDKLITVKGEEDYAIYKKMIVPYISIGDDENLPFHSVETISVIRDYGKVGPSRADRMIRKGISRPIEVEEYKNRRGLGFRPSCHEIIEVRKGNHLHQFAAHYERLNRDIPVPPLSHFFPGPPHVVETPLTALPWIPTTGLTLCQPCTPSPKRFPQGFTSALRRRMSSLTTEPQSRLQSNPNLRRADSNPSEECPVEPGPIYFGEGVDEDSRVPEIEESLPRLEDRQLTSVEPTEEINVGTKEEPRILKIGTGHDPTQRARMIDFLIGYQEVFTWSYADMPGLDPSIVKHFLPLDMEKFPPKGQQLQRQRVGLLLRIKEEVVK</sequence>
<evidence type="ECO:0000313" key="2">
    <source>
        <dbReference type="EMBL" id="PKI77263.1"/>
    </source>
</evidence>
<name>A0A2I0L9C0_PUNGR</name>
<keyword evidence="3" id="KW-1185">Reference proteome</keyword>
<evidence type="ECO:0000256" key="1">
    <source>
        <dbReference type="SAM" id="MobiDB-lite"/>
    </source>
</evidence>
<feature type="region of interest" description="Disordered" evidence="1">
    <location>
        <begin position="372"/>
        <end position="406"/>
    </location>
</feature>
<dbReference type="AlphaFoldDB" id="A0A2I0L9C0"/>
<comment type="caution">
    <text evidence="2">The sequence shown here is derived from an EMBL/GenBank/DDBJ whole genome shotgun (WGS) entry which is preliminary data.</text>
</comment>
<evidence type="ECO:0000313" key="3">
    <source>
        <dbReference type="Proteomes" id="UP000233551"/>
    </source>
</evidence>
<proteinExistence type="predicted"/>
<feature type="compositionally biased region" description="Polar residues" evidence="1">
    <location>
        <begin position="373"/>
        <end position="388"/>
    </location>
</feature>
<dbReference type="Proteomes" id="UP000233551">
    <property type="component" value="Unassembled WGS sequence"/>
</dbReference>
<dbReference type="EMBL" id="PGOL01000098">
    <property type="protein sequence ID" value="PKI77263.1"/>
    <property type="molecule type" value="Genomic_DNA"/>
</dbReference>
<dbReference type="PANTHER" id="PTHR33240:SF15">
    <property type="entry name" value="GAG-PRO-LIKE PROTEIN"/>
    <property type="match status" value="1"/>
</dbReference>